<dbReference type="AlphaFoldDB" id="A0A6M3IEX4"/>
<protein>
    <submittedName>
        <fullName evidence="1">Uncharacterized protein</fullName>
    </submittedName>
</protein>
<accession>A0A6M3IEX4</accession>
<proteinExistence type="predicted"/>
<sequence>MKYDDTQAIKEIGNQVSGMAKTLSELQGVLQEITANLIIQQAEINAIKEILNALPK</sequence>
<reference evidence="1" key="1">
    <citation type="submission" date="2020-03" db="EMBL/GenBank/DDBJ databases">
        <title>The deep terrestrial virosphere.</title>
        <authorList>
            <person name="Holmfeldt K."/>
            <person name="Nilsson E."/>
            <person name="Simone D."/>
            <person name="Lopez-Fernandez M."/>
            <person name="Wu X."/>
            <person name="de Brujin I."/>
            <person name="Lundin D."/>
            <person name="Andersson A."/>
            <person name="Bertilsson S."/>
            <person name="Dopson M."/>
        </authorList>
    </citation>
    <scope>NUCLEOTIDE SEQUENCE</scope>
    <source>
        <strain evidence="1">MM415B01951</strain>
    </source>
</reference>
<gene>
    <name evidence="1" type="ORF">MM415B01951_0002</name>
</gene>
<evidence type="ECO:0000313" key="1">
    <source>
        <dbReference type="EMBL" id="QJA55965.1"/>
    </source>
</evidence>
<dbReference type="EMBL" id="MT141192">
    <property type="protein sequence ID" value="QJA55965.1"/>
    <property type="molecule type" value="Genomic_DNA"/>
</dbReference>
<name>A0A6M3IEX4_9ZZZZ</name>
<organism evidence="1">
    <name type="scientific">viral metagenome</name>
    <dbReference type="NCBI Taxonomy" id="1070528"/>
    <lineage>
        <taxon>unclassified sequences</taxon>
        <taxon>metagenomes</taxon>
        <taxon>organismal metagenomes</taxon>
    </lineage>
</organism>